<sequence>MNPRGLIYDTTNTYGYGGLVSHIYLAASRTREKSSPGLASLRRAAATSAAARRASPAADALFTGIPFRPFHFSPAIRNQILQFVSNVRRCACVCFDACAHRAKIMRYLIARSNCIASVQPNPLQAHRRERPARSRAARYLTYCTTAWTNWGFDSAGAVASFDVK</sequence>
<gene>
    <name evidence="1" type="ORF">EVAR_93117_1</name>
</gene>
<dbReference type="EMBL" id="BGZK01000055">
    <property type="protein sequence ID" value="GBP13155.1"/>
    <property type="molecule type" value="Genomic_DNA"/>
</dbReference>
<dbReference type="Proteomes" id="UP000299102">
    <property type="component" value="Unassembled WGS sequence"/>
</dbReference>
<reference evidence="1 2" key="1">
    <citation type="journal article" date="2019" name="Commun. Biol.">
        <title>The bagworm genome reveals a unique fibroin gene that provides high tensile strength.</title>
        <authorList>
            <person name="Kono N."/>
            <person name="Nakamura H."/>
            <person name="Ohtoshi R."/>
            <person name="Tomita M."/>
            <person name="Numata K."/>
            <person name="Arakawa K."/>
        </authorList>
    </citation>
    <scope>NUCLEOTIDE SEQUENCE [LARGE SCALE GENOMIC DNA]</scope>
</reference>
<organism evidence="1 2">
    <name type="scientific">Eumeta variegata</name>
    <name type="common">Bagworm moth</name>
    <name type="synonym">Eumeta japonica</name>
    <dbReference type="NCBI Taxonomy" id="151549"/>
    <lineage>
        <taxon>Eukaryota</taxon>
        <taxon>Metazoa</taxon>
        <taxon>Ecdysozoa</taxon>
        <taxon>Arthropoda</taxon>
        <taxon>Hexapoda</taxon>
        <taxon>Insecta</taxon>
        <taxon>Pterygota</taxon>
        <taxon>Neoptera</taxon>
        <taxon>Endopterygota</taxon>
        <taxon>Lepidoptera</taxon>
        <taxon>Glossata</taxon>
        <taxon>Ditrysia</taxon>
        <taxon>Tineoidea</taxon>
        <taxon>Psychidae</taxon>
        <taxon>Oiketicinae</taxon>
        <taxon>Eumeta</taxon>
    </lineage>
</organism>
<comment type="caution">
    <text evidence="1">The sequence shown here is derived from an EMBL/GenBank/DDBJ whole genome shotgun (WGS) entry which is preliminary data.</text>
</comment>
<name>A0A4C1TGB7_EUMVA</name>
<evidence type="ECO:0000313" key="2">
    <source>
        <dbReference type="Proteomes" id="UP000299102"/>
    </source>
</evidence>
<accession>A0A4C1TGB7</accession>
<dbReference type="AlphaFoldDB" id="A0A4C1TGB7"/>
<proteinExistence type="predicted"/>
<evidence type="ECO:0000313" key="1">
    <source>
        <dbReference type="EMBL" id="GBP13155.1"/>
    </source>
</evidence>
<keyword evidence="2" id="KW-1185">Reference proteome</keyword>
<protein>
    <submittedName>
        <fullName evidence="1">Uncharacterized protein</fullName>
    </submittedName>
</protein>